<protein>
    <submittedName>
        <fullName evidence="2">Phosphotransferase family protein</fullName>
    </submittedName>
</protein>
<dbReference type="PANTHER" id="PTHR47829">
    <property type="entry name" value="HYDROLASE, PUTATIVE (AFU_ORTHOLOGUE AFUA_1G12880)-RELATED"/>
    <property type="match status" value="1"/>
</dbReference>
<evidence type="ECO:0000313" key="2">
    <source>
        <dbReference type="EMBL" id="OZM71681.1"/>
    </source>
</evidence>
<evidence type="ECO:0000259" key="1">
    <source>
        <dbReference type="Pfam" id="PF01636"/>
    </source>
</evidence>
<feature type="domain" description="Aminoglycoside phosphotransferase" evidence="1">
    <location>
        <begin position="42"/>
        <end position="276"/>
    </location>
</feature>
<comment type="caution">
    <text evidence="2">The sequence shown here is derived from an EMBL/GenBank/DDBJ whole genome shotgun (WGS) entry which is preliminary data.</text>
</comment>
<dbReference type="OrthoDB" id="3806873at2"/>
<dbReference type="SUPFAM" id="SSF56112">
    <property type="entry name" value="Protein kinase-like (PK-like)"/>
    <property type="match status" value="1"/>
</dbReference>
<accession>A0A263D000</accession>
<reference evidence="2 3" key="1">
    <citation type="submission" date="2017-07" db="EMBL/GenBank/DDBJ databases">
        <title>Amycolatopsis antarcticus sp. nov., isolated from the surface of an Antarcticus brown macroalga.</title>
        <authorList>
            <person name="Wang J."/>
            <person name="Leiva S."/>
            <person name="Huang J."/>
            <person name="Huang Y."/>
        </authorList>
    </citation>
    <scope>NUCLEOTIDE SEQUENCE [LARGE SCALE GENOMIC DNA]</scope>
    <source>
        <strain evidence="2 3">AU-G6</strain>
    </source>
</reference>
<evidence type="ECO:0000313" key="3">
    <source>
        <dbReference type="Proteomes" id="UP000242444"/>
    </source>
</evidence>
<gene>
    <name evidence="2" type="ORF">CFN78_19420</name>
</gene>
<name>A0A263D000_9PSEU</name>
<keyword evidence="2" id="KW-0808">Transferase</keyword>
<dbReference type="EMBL" id="NKYE01000012">
    <property type="protein sequence ID" value="OZM71681.1"/>
    <property type="molecule type" value="Genomic_DNA"/>
</dbReference>
<dbReference type="InterPro" id="IPR011009">
    <property type="entry name" value="Kinase-like_dom_sf"/>
</dbReference>
<dbReference type="Proteomes" id="UP000242444">
    <property type="component" value="Unassembled WGS sequence"/>
</dbReference>
<dbReference type="AlphaFoldDB" id="A0A263D000"/>
<dbReference type="Gene3D" id="3.30.200.20">
    <property type="entry name" value="Phosphorylase Kinase, domain 1"/>
    <property type="match status" value="1"/>
</dbReference>
<dbReference type="Pfam" id="PF01636">
    <property type="entry name" value="APH"/>
    <property type="match status" value="1"/>
</dbReference>
<organism evidence="2 3">
    <name type="scientific">Amycolatopsis antarctica</name>
    <dbReference type="NCBI Taxonomy" id="1854586"/>
    <lineage>
        <taxon>Bacteria</taxon>
        <taxon>Bacillati</taxon>
        <taxon>Actinomycetota</taxon>
        <taxon>Actinomycetes</taxon>
        <taxon>Pseudonocardiales</taxon>
        <taxon>Pseudonocardiaceae</taxon>
        <taxon>Amycolatopsis</taxon>
    </lineage>
</organism>
<dbReference type="InterPro" id="IPR052898">
    <property type="entry name" value="ACAD10-like"/>
</dbReference>
<dbReference type="InterPro" id="IPR002575">
    <property type="entry name" value="Aminoglycoside_PTrfase"/>
</dbReference>
<dbReference type="InParanoid" id="A0A263D000"/>
<dbReference type="RefSeq" id="WP_094864263.1">
    <property type="nucleotide sequence ID" value="NZ_NKYE01000012.1"/>
</dbReference>
<sequence>MSESDGTADKTVAVREEDAFDVAAAHEWLAARVDGLPADPPEVRQFPGGASNLTYLLRYPGRDLILRRPPAGHKAASAHDMRREYRVQAGLRPVFPYVPTMLAFCEDHAVLGGDFYVMEQLDGLILRRDLPPGLELGESRARELSTGLIDRLVELHQVDVSAAGLDDLGKGAGYVRRQVDGWIDRYGRARTENVPEFTRVIEWIRAHTPPDVAICLIHNDFRFDNVVLRGADDLRVAGVLDWEMATLGDPLMELGSTLSYWVQADDDEIFTATRRQPTHLPGMLTRTEVVEHYARRTGTPVDDWIFYEVFGLFRYAGIIQQLYYRYHHGQTTNERFADYWQFVCYLEARCERLLGLA</sequence>
<keyword evidence="3" id="KW-1185">Reference proteome</keyword>
<proteinExistence type="predicted"/>
<dbReference type="PANTHER" id="PTHR47829:SF1">
    <property type="entry name" value="HAD FAMILY PHOSPHATASE"/>
    <property type="match status" value="1"/>
</dbReference>
<dbReference type="GO" id="GO:0016740">
    <property type="term" value="F:transferase activity"/>
    <property type="evidence" value="ECO:0007669"/>
    <property type="project" value="UniProtKB-KW"/>
</dbReference>
<dbReference type="CDD" id="cd05154">
    <property type="entry name" value="ACAD10_11_N-like"/>
    <property type="match status" value="1"/>
</dbReference>
<dbReference type="InterPro" id="IPR041726">
    <property type="entry name" value="ACAD10_11_N"/>
</dbReference>
<dbReference type="Gene3D" id="3.90.1200.10">
    <property type="match status" value="1"/>
</dbReference>